<protein>
    <recommendedName>
        <fullName evidence="1">RNase H type-1 domain-containing protein</fullName>
    </recommendedName>
</protein>
<evidence type="ECO:0000313" key="3">
    <source>
        <dbReference type="RefSeq" id="XP_071939482.1"/>
    </source>
</evidence>
<dbReference type="PANTHER" id="PTHR47074">
    <property type="entry name" value="BNAC02G40300D PROTEIN"/>
    <property type="match status" value="1"/>
</dbReference>
<evidence type="ECO:0000313" key="2">
    <source>
        <dbReference type="Proteomes" id="UP001652660"/>
    </source>
</evidence>
<gene>
    <name evidence="3" type="primary">LOC140038262</name>
</gene>
<dbReference type="InterPro" id="IPR012337">
    <property type="entry name" value="RNaseH-like_sf"/>
</dbReference>
<dbReference type="SUPFAM" id="SSF53098">
    <property type="entry name" value="Ribonuclease H-like"/>
    <property type="match status" value="1"/>
</dbReference>
<dbReference type="CDD" id="cd06222">
    <property type="entry name" value="RNase_H_like"/>
    <property type="match status" value="1"/>
</dbReference>
<dbReference type="InterPro" id="IPR002156">
    <property type="entry name" value="RNaseH_domain"/>
</dbReference>
<dbReference type="InterPro" id="IPR044730">
    <property type="entry name" value="RNase_H-like_dom_plant"/>
</dbReference>
<accession>A0ABM4X617</accession>
<name>A0ABM4X617_COFAR</name>
<reference evidence="3" key="2">
    <citation type="submission" date="2025-08" db="UniProtKB">
        <authorList>
            <consortium name="RefSeq"/>
        </authorList>
    </citation>
    <scope>IDENTIFICATION</scope>
    <source>
        <tissue evidence="3">Leaves</tissue>
    </source>
</reference>
<dbReference type="Gene3D" id="3.30.420.10">
    <property type="entry name" value="Ribonuclease H-like superfamily/Ribonuclease H"/>
    <property type="match status" value="1"/>
</dbReference>
<keyword evidence="2" id="KW-1185">Reference proteome</keyword>
<dbReference type="Pfam" id="PF13456">
    <property type="entry name" value="RVT_3"/>
    <property type="match status" value="1"/>
</dbReference>
<dbReference type="InterPro" id="IPR036397">
    <property type="entry name" value="RNaseH_sf"/>
</dbReference>
<organism evidence="2 3">
    <name type="scientific">Coffea arabica</name>
    <name type="common">Arabian coffee</name>
    <dbReference type="NCBI Taxonomy" id="13443"/>
    <lineage>
        <taxon>Eukaryota</taxon>
        <taxon>Viridiplantae</taxon>
        <taxon>Streptophyta</taxon>
        <taxon>Embryophyta</taxon>
        <taxon>Tracheophyta</taxon>
        <taxon>Spermatophyta</taxon>
        <taxon>Magnoliopsida</taxon>
        <taxon>eudicotyledons</taxon>
        <taxon>Gunneridae</taxon>
        <taxon>Pentapetalae</taxon>
        <taxon>asterids</taxon>
        <taxon>lamiids</taxon>
        <taxon>Gentianales</taxon>
        <taxon>Rubiaceae</taxon>
        <taxon>Ixoroideae</taxon>
        <taxon>Gardenieae complex</taxon>
        <taxon>Bertiereae - Coffeeae clade</taxon>
        <taxon>Coffeeae</taxon>
        <taxon>Coffea</taxon>
    </lineage>
</organism>
<dbReference type="PANTHER" id="PTHR47074:SF11">
    <property type="entry name" value="REVERSE TRANSCRIPTASE-LIKE PROTEIN"/>
    <property type="match status" value="1"/>
</dbReference>
<dbReference type="InterPro" id="IPR052929">
    <property type="entry name" value="RNase_H-like_EbsB-rel"/>
</dbReference>
<proteinExistence type="predicted"/>
<dbReference type="RefSeq" id="XP_071939482.1">
    <property type="nucleotide sequence ID" value="XM_072083381.1"/>
</dbReference>
<evidence type="ECO:0000259" key="1">
    <source>
        <dbReference type="Pfam" id="PF13456"/>
    </source>
</evidence>
<feature type="domain" description="RNase H type-1" evidence="1">
    <location>
        <begin position="31"/>
        <end position="152"/>
    </location>
</feature>
<dbReference type="Proteomes" id="UP001652660">
    <property type="component" value="Chromosome 1c"/>
</dbReference>
<sequence>MRPTPVSDLIRRPCPERCWTKPQTNWIKVSTDAALNSKSNKASWGIVARNWYGKLIGTWAIPTTSCSSAQQEEAMAIRRSKMVIARQMGWRNAVFESDCKQVVDKLNTNEEEASIATILLDIRKLKEDFDECCFSFTKRRNNSVSHHVAKFAISLIDIAQWKYDFPIWLLELVQADSVEQLL</sequence>
<reference evidence="2" key="1">
    <citation type="journal article" date="2025" name="Foods">
        <title>Unveiling the Microbial Signatures of Arabica Coffee Cherries: Insights into Ripeness Specific Diversity, Functional Traits, and Implications for Quality and Safety.</title>
        <authorList>
            <consortium name="RefSeq"/>
            <person name="Tenea G.N."/>
            <person name="Cifuentes V."/>
            <person name="Reyes P."/>
            <person name="Cevallos-Vallejos M."/>
        </authorList>
    </citation>
    <scope>NUCLEOTIDE SEQUENCE [LARGE SCALE GENOMIC DNA]</scope>
</reference>
<dbReference type="GeneID" id="140038262"/>